<proteinExistence type="predicted"/>
<dbReference type="EMBL" id="JAAXPI010000085">
    <property type="protein sequence ID" value="NKZ08499.1"/>
    <property type="molecule type" value="Genomic_DNA"/>
</dbReference>
<keyword evidence="3" id="KW-1185">Reference proteome</keyword>
<keyword evidence="1" id="KW-0732">Signal</keyword>
<organism evidence="2 3">
    <name type="scientific">Actinomadura latina</name>
    <dbReference type="NCBI Taxonomy" id="163603"/>
    <lineage>
        <taxon>Bacteria</taxon>
        <taxon>Bacillati</taxon>
        <taxon>Actinomycetota</taxon>
        <taxon>Actinomycetes</taxon>
        <taxon>Streptosporangiales</taxon>
        <taxon>Thermomonosporaceae</taxon>
        <taxon>Actinomadura</taxon>
    </lineage>
</organism>
<dbReference type="Proteomes" id="UP000579250">
    <property type="component" value="Unassembled WGS sequence"/>
</dbReference>
<sequence length="268" mass="27701">MRTPSMRRAAAAVAGAGLTALALTGLSGPAAADVPPGLDFDDCPAVSELPPNADLTFWQCNVTVISAGRLQIGSIDQEITQPIKMTWATGFDPITFEGYSVFGPMRAEPQRVKGGVLGIEGTDVIPILQISAQPEMAADPELAPEGQIALRLRLKIKTINPLLGDTCYIGSGQDPIVLNLTFGTTSPPPPNQPISGTPAHPVGDGVIGSTLVDNAFAVPKSSGCGWNGLLNAVADFRAGLPSAAGKNTAVFESYAKFTAYTSLPNTTA</sequence>
<evidence type="ECO:0000313" key="2">
    <source>
        <dbReference type="EMBL" id="NKZ08499.1"/>
    </source>
</evidence>
<comment type="caution">
    <text evidence="2">The sequence shown here is derived from an EMBL/GenBank/DDBJ whole genome shotgun (WGS) entry which is preliminary data.</text>
</comment>
<accession>A0A846Z639</accession>
<evidence type="ECO:0000256" key="1">
    <source>
        <dbReference type="SAM" id="SignalP"/>
    </source>
</evidence>
<evidence type="ECO:0000313" key="3">
    <source>
        <dbReference type="Proteomes" id="UP000579250"/>
    </source>
</evidence>
<evidence type="ECO:0008006" key="4">
    <source>
        <dbReference type="Google" id="ProtNLM"/>
    </source>
</evidence>
<gene>
    <name evidence="2" type="ORF">HGB48_32890</name>
</gene>
<dbReference type="RefSeq" id="WP_157438353.1">
    <property type="nucleotide sequence ID" value="NZ_JAAXPI010000085.1"/>
</dbReference>
<reference evidence="2 3" key="1">
    <citation type="submission" date="2020-04" db="EMBL/GenBank/DDBJ databases">
        <title>MicrobeNet Type strains.</title>
        <authorList>
            <person name="Nicholson A.C."/>
        </authorList>
    </citation>
    <scope>NUCLEOTIDE SEQUENCE [LARGE SCALE GENOMIC DNA]</scope>
    <source>
        <strain evidence="2 3">ATCC BAA-277</strain>
    </source>
</reference>
<name>A0A846Z639_9ACTN</name>
<feature type="signal peptide" evidence="1">
    <location>
        <begin position="1"/>
        <end position="32"/>
    </location>
</feature>
<feature type="chain" id="PRO_5032307649" description="Secreted protein" evidence="1">
    <location>
        <begin position="33"/>
        <end position="268"/>
    </location>
</feature>
<dbReference type="AlphaFoldDB" id="A0A846Z639"/>
<protein>
    <recommendedName>
        <fullName evidence="4">Secreted protein</fullName>
    </recommendedName>
</protein>